<dbReference type="InterPro" id="IPR036397">
    <property type="entry name" value="RNaseH_sf"/>
</dbReference>
<gene>
    <name evidence="1" type="ORF">PHABIO_292</name>
</gene>
<dbReference type="Proteomes" id="UP000225448">
    <property type="component" value="Segment"/>
</dbReference>
<proteinExistence type="predicted"/>
<protein>
    <submittedName>
        <fullName evidence="1">Putative exonuclease</fullName>
    </submittedName>
</protein>
<evidence type="ECO:0000313" key="2">
    <source>
        <dbReference type="Proteomes" id="UP000225448"/>
    </source>
</evidence>
<organism evidence="1 2">
    <name type="scientific">Pseudomonas phage Phabio</name>
    <dbReference type="NCBI Taxonomy" id="2006668"/>
    <lineage>
        <taxon>Viruses</taxon>
        <taxon>Duplodnaviria</taxon>
        <taxon>Heunggongvirae</taxon>
        <taxon>Uroviricota</taxon>
        <taxon>Caudoviricetes</taxon>
        <taxon>Chimalliviridae</taxon>
        <taxon>Phabiovirus</taxon>
        <taxon>Phabiovirus phabio</taxon>
    </lineage>
</organism>
<keyword evidence="2" id="KW-1185">Reference proteome</keyword>
<keyword evidence="1" id="KW-0540">Nuclease</keyword>
<reference evidence="1 2" key="1">
    <citation type="submission" date="2017-05" db="EMBL/GenBank/DDBJ databases">
        <authorList>
            <person name="Song R."/>
            <person name="Chenine A.L."/>
            <person name="Ruprecht R.M."/>
        </authorList>
    </citation>
    <scope>NUCLEOTIDE SEQUENCE [LARGE SCALE GENOMIC DNA]</scope>
</reference>
<dbReference type="GO" id="GO:0003676">
    <property type="term" value="F:nucleic acid binding"/>
    <property type="evidence" value="ECO:0007669"/>
    <property type="project" value="InterPro"/>
</dbReference>
<accession>A0A1Y0SYT4</accession>
<sequence length="142" mass="16301">MANFFVDAEFDVPTDTLISLAIVSEDGQRTFYEVLDYSNIQDDWVKANVIPILEKAPISWEEFQDKLEKFVMQFPGMNIIVNHPNDVLYFCKALMGDKGKWIKVQPLTFDIDDKLSGKGSTLLHNALHDAIATKKDWFKHYG</sequence>
<dbReference type="EMBL" id="MF042360">
    <property type="protein sequence ID" value="ARV76923.1"/>
    <property type="molecule type" value="Genomic_DNA"/>
</dbReference>
<dbReference type="GO" id="GO:0004527">
    <property type="term" value="F:exonuclease activity"/>
    <property type="evidence" value="ECO:0007669"/>
    <property type="project" value="UniProtKB-KW"/>
</dbReference>
<keyword evidence="1" id="KW-0378">Hydrolase</keyword>
<dbReference type="Gene3D" id="3.30.420.10">
    <property type="entry name" value="Ribonuclease H-like superfamily/Ribonuclease H"/>
    <property type="match status" value="1"/>
</dbReference>
<name>A0A1Y0SYT4_9CAUD</name>
<evidence type="ECO:0000313" key="1">
    <source>
        <dbReference type="EMBL" id="ARV76923.1"/>
    </source>
</evidence>
<keyword evidence="1" id="KW-0269">Exonuclease</keyword>